<dbReference type="EMBL" id="CYZX01000007">
    <property type="protein sequence ID" value="CUO31311.1"/>
    <property type="molecule type" value="Genomic_DNA"/>
</dbReference>
<sequence length="81" mass="9216">MKSLNYCLECRRVFQSNERCEFCNSDKIKPLKKGTSVNVIGSKTKGSIFNCKGDIASLIIVTEGKEKVIKEYRIDNLKKIL</sequence>
<evidence type="ECO:0000313" key="2">
    <source>
        <dbReference type="Proteomes" id="UP000095594"/>
    </source>
</evidence>
<dbReference type="AlphaFoldDB" id="A0A174E0J1"/>
<organism evidence="1 2">
    <name type="scientific">Clostridium disporicum</name>
    <dbReference type="NCBI Taxonomy" id="84024"/>
    <lineage>
        <taxon>Bacteria</taxon>
        <taxon>Bacillati</taxon>
        <taxon>Bacillota</taxon>
        <taxon>Clostridia</taxon>
        <taxon>Eubacteriales</taxon>
        <taxon>Clostridiaceae</taxon>
        <taxon>Clostridium</taxon>
    </lineage>
</organism>
<dbReference type="OrthoDB" id="1912932at2"/>
<gene>
    <name evidence="1" type="ORF">ERS852471_01340</name>
</gene>
<dbReference type="RefSeq" id="WP_055264947.1">
    <property type="nucleotide sequence ID" value="NZ_CABIXQ010000007.1"/>
</dbReference>
<accession>A0A174E0J1</accession>
<reference evidence="1 2" key="1">
    <citation type="submission" date="2015-09" db="EMBL/GenBank/DDBJ databases">
        <authorList>
            <consortium name="Pathogen Informatics"/>
        </authorList>
    </citation>
    <scope>NUCLEOTIDE SEQUENCE [LARGE SCALE GENOMIC DNA]</scope>
    <source>
        <strain evidence="1 2">2789STDY5834856</strain>
    </source>
</reference>
<dbReference type="Proteomes" id="UP000095594">
    <property type="component" value="Unassembled WGS sequence"/>
</dbReference>
<evidence type="ECO:0000313" key="1">
    <source>
        <dbReference type="EMBL" id="CUO31311.1"/>
    </source>
</evidence>
<proteinExistence type="predicted"/>
<name>A0A174E0J1_9CLOT</name>
<protein>
    <recommendedName>
        <fullName evidence="3">Transcription elongation factor Spt4</fullName>
    </recommendedName>
</protein>
<evidence type="ECO:0008006" key="3">
    <source>
        <dbReference type="Google" id="ProtNLM"/>
    </source>
</evidence>